<gene>
    <name evidence="1" type="ORF">NIES2119_28845</name>
</gene>
<sequence length="97" mass="11630">MNKPRILQERELTLIQLYSQCQLGMTPKEFYNKWAVTYEQIALICSRSNSTVRRWFKQGSLHRNPSPNDLRHLAIMDFLLEHFEEIPASLWRLLCHK</sequence>
<dbReference type="STRING" id="454136.NIES2119_28845"/>
<dbReference type="EMBL" id="MRCE01000051">
    <property type="protein sequence ID" value="OKH31348.1"/>
    <property type="molecule type" value="Genomic_DNA"/>
</dbReference>
<proteinExistence type="predicted"/>
<evidence type="ECO:0000313" key="1">
    <source>
        <dbReference type="EMBL" id="OKH31348.1"/>
    </source>
</evidence>
<reference evidence="1 2" key="1">
    <citation type="submission" date="2016-11" db="EMBL/GenBank/DDBJ databases">
        <title>Draft Genome Sequences of Nine Cyanobacterial Strains from Diverse Habitats.</title>
        <authorList>
            <person name="Zhu T."/>
            <person name="Hou S."/>
            <person name="Lu X."/>
            <person name="Hess W.R."/>
        </authorList>
    </citation>
    <scope>NUCLEOTIDE SEQUENCE [LARGE SCALE GENOMIC DNA]</scope>
    <source>
        <strain evidence="1 2">IAM M-71</strain>
    </source>
</reference>
<dbReference type="AlphaFoldDB" id="A0A1U7I590"/>
<dbReference type="Proteomes" id="UP000185860">
    <property type="component" value="Unassembled WGS sequence"/>
</dbReference>
<evidence type="ECO:0000313" key="2">
    <source>
        <dbReference type="Proteomes" id="UP000185860"/>
    </source>
</evidence>
<organism evidence="1 2">
    <name type="scientific">[Phormidium ambiguum] IAM M-71</name>
    <dbReference type="NCBI Taxonomy" id="454136"/>
    <lineage>
        <taxon>Bacteria</taxon>
        <taxon>Bacillati</taxon>
        <taxon>Cyanobacteriota</taxon>
        <taxon>Cyanophyceae</taxon>
        <taxon>Oscillatoriophycideae</taxon>
        <taxon>Aerosakkonematales</taxon>
        <taxon>Aerosakkonemataceae</taxon>
        <taxon>Floridanema</taxon>
    </lineage>
</organism>
<name>A0A1U7I590_9CYAN</name>
<comment type="caution">
    <text evidence="1">The sequence shown here is derived from an EMBL/GenBank/DDBJ whole genome shotgun (WGS) entry which is preliminary data.</text>
</comment>
<evidence type="ECO:0008006" key="3">
    <source>
        <dbReference type="Google" id="ProtNLM"/>
    </source>
</evidence>
<dbReference type="RefSeq" id="WP_073596937.1">
    <property type="nucleotide sequence ID" value="NZ_MRCE01000051.1"/>
</dbReference>
<accession>A0A1U7I590</accession>
<protein>
    <recommendedName>
        <fullName evidence="3">Helix-turn-helix domain-containing protein</fullName>
    </recommendedName>
</protein>
<dbReference type="OrthoDB" id="532665at2"/>